<dbReference type="InterPro" id="IPR014121">
    <property type="entry name" value="TraN_Ftype"/>
</dbReference>
<proteinExistence type="predicted"/>
<dbReference type="Pfam" id="PF06986">
    <property type="entry name" value="F_T4SS_TraN"/>
    <property type="match status" value="2"/>
</dbReference>
<comment type="caution">
    <text evidence="2">The sequence shown here is derived from an EMBL/GenBank/DDBJ whole genome shotgun (WGS) entry which is preliminary data.</text>
</comment>
<sequence>MSWLRLLVAKHAVGRVVAAIALVSACAAAAADPQDEFEAGKALGKQLVTETVQDLKSGATKSMVPNYTDTPPQADYYRKGDLVSPAASVRAQCQTNPGDSTCAGVALGFATRPARAMTSADPALAGAGVAKDPSQVLGNVAQSYSACTVGAPKLLKAATYERTGCSVETGSWNTNTCDKTLTVFTKDKYSCEQSTWFAQLSGSLHLAGTVTVAAYCDWGRKDGRVLFRIGVGAQSREVTLAVDSPIPVTGQLPPVITEFEGAYGLDSFSVQVYVDGPACDRDGRCRLDFHFHEGYQHCSWVNGDGEAFCDPPVPPAVFDHRFSCPGGEVPGNELIFVECVDPGGDNGPSCTETRGDGAACWAPGGMAWARRLGGTELSPYHEAGSSSPTSEYFVVPSGPTRTLVESMDKPHIDHIAGDYWENACAPYEAKTVALPPDGVNPDPPIALPALSLLATAQCVRMDSVCIEGEGTRDIEGVPVYRACWKWRARFDCTTLGQPSTCSDPRLLACSQYGGMSCQSFDAQGHCLSASAQFDCKTADAVYEQPMECGGQSYCYGGSCYDKSYSQDQDFAKAITMMEAQRESGRYLDPAAMKIFQGTDNRCDRELWGLKNCCKGGGTNAFAAFNTLSVASGAVGMVGKAAFSSYTYDALFTSEAPSWVISGFEGLFGTGLDSGLAGVLAGNLGVGDFLTSLVPGPWSLAMLAIQLSGLLDCPASSQTTAMKRDAKLCHDMGDYCSDRDLFGGCITRTQTYCCYPSRLARIINEQGRPQLARGWGTPKAPICDGFTIAELQALDFSRMDLSEFYAEIVPTQADLGGLQSEAIKKQMACYYGGGSCAQ</sequence>
<protein>
    <submittedName>
        <fullName evidence="2">Conjugal transfer protein TraN</fullName>
    </submittedName>
</protein>
<name>A0A941BM86_9BURK</name>
<evidence type="ECO:0000313" key="3">
    <source>
        <dbReference type="Proteomes" id="UP000678374"/>
    </source>
</evidence>
<dbReference type="PROSITE" id="PS51257">
    <property type="entry name" value="PROKAR_LIPOPROTEIN"/>
    <property type="match status" value="1"/>
</dbReference>
<feature type="chain" id="PRO_5038060550" evidence="1">
    <location>
        <begin position="31"/>
        <end position="837"/>
    </location>
</feature>
<dbReference type="AlphaFoldDB" id="A0A941BM86"/>
<keyword evidence="3" id="KW-1185">Reference proteome</keyword>
<evidence type="ECO:0000313" key="2">
    <source>
        <dbReference type="EMBL" id="MBQ0961753.1"/>
    </source>
</evidence>
<evidence type="ECO:0000256" key="1">
    <source>
        <dbReference type="SAM" id="SignalP"/>
    </source>
</evidence>
<dbReference type="EMBL" id="JAGQDE010000038">
    <property type="protein sequence ID" value="MBQ0961753.1"/>
    <property type="molecule type" value="Genomic_DNA"/>
</dbReference>
<dbReference type="RefSeq" id="WP_210804440.1">
    <property type="nucleotide sequence ID" value="NZ_JAGQDE010000038.1"/>
</dbReference>
<feature type="signal peptide" evidence="1">
    <location>
        <begin position="1"/>
        <end position="30"/>
    </location>
</feature>
<gene>
    <name evidence="2" type="ORF">KAK06_22645</name>
</gene>
<organism evidence="2 3">
    <name type="scientific">Ideonella aquatica</name>
    <dbReference type="NCBI Taxonomy" id="2824119"/>
    <lineage>
        <taxon>Bacteria</taxon>
        <taxon>Pseudomonadati</taxon>
        <taxon>Pseudomonadota</taxon>
        <taxon>Betaproteobacteria</taxon>
        <taxon>Burkholderiales</taxon>
        <taxon>Sphaerotilaceae</taxon>
        <taxon>Ideonella</taxon>
    </lineage>
</organism>
<dbReference type="Proteomes" id="UP000678374">
    <property type="component" value="Unassembled WGS sequence"/>
</dbReference>
<keyword evidence="1" id="KW-0732">Signal</keyword>
<accession>A0A941BM86</accession>
<reference evidence="2" key="1">
    <citation type="submission" date="2021-04" db="EMBL/GenBank/DDBJ databases">
        <title>The genome sequence of Ideonella sp. 4Y11.</title>
        <authorList>
            <person name="Liu Y."/>
        </authorList>
    </citation>
    <scope>NUCLEOTIDE SEQUENCE</scope>
    <source>
        <strain evidence="2">4Y11</strain>
    </source>
</reference>